<dbReference type="Proteomes" id="UP000186851">
    <property type="component" value="Chromosome"/>
</dbReference>
<feature type="transmembrane region" description="Helical" evidence="1">
    <location>
        <begin position="301"/>
        <end position="321"/>
    </location>
</feature>
<dbReference type="Gene3D" id="2.60.120.260">
    <property type="entry name" value="Galactose-binding domain-like"/>
    <property type="match status" value="1"/>
</dbReference>
<proteinExistence type="predicted"/>
<reference evidence="2" key="2">
    <citation type="journal article" date="2022" name="Nat. Microbiol.">
        <title>A closed Candidatus Odinarchaeum chromosome exposes Asgard archaeal viruses.</title>
        <authorList>
            <person name="Tamarit D."/>
            <person name="Caceres E.F."/>
            <person name="Krupovic M."/>
            <person name="Nijland R."/>
            <person name="Eme L."/>
            <person name="Robinson N.P."/>
            <person name="Ettema T.J.G."/>
        </authorList>
    </citation>
    <scope>NUCLEOTIDE SEQUENCE</scope>
    <source>
        <strain evidence="2">LCB_4</strain>
    </source>
</reference>
<gene>
    <name evidence="2" type="ORF">OdinLCB4_000955</name>
</gene>
<feature type="transmembrane region" description="Helical" evidence="1">
    <location>
        <begin position="224"/>
        <end position="250"/>
    </location>
</feature>
<feature type="transmembrane region" description="Helical" evidence="1">
    <location>
        <begin position="410"/>
        <end position="427"/>
    </location>
</feature>
<feature type="transmembrane region" description="Helical" evidence="1">
    <location>
        <begin position="141"/>
        <end position="158"/>
    </location>
</feature>
<feature type="transmembrane region" description="Helical" evidence="1">
    <location>
        <begin position="379"/>
        <end position="398"/>
    </location>
</feature>
<feature type="transmembrane region" description="Helical" evidence="1">
    <location>
        <begin position="192"/>
        <end position="212"/>
    </location>
</feature>
<dbReference type="AlphaFoldDB" id="A0AAF0D2J4"/>
<keyword evidence="1" id="KW-0472">Membrane</keyword>
<sequence length="1195" mass="137792">MKFKKEFLITTLFISIIITSSFLVFWKVIFSESSILIHGDYRYALTVFEHILHHLGESILTNAPKLPFLAFLYLMGFLFGDILAEKLFTIIILSFSASLIYFSNKHFLKKIFNKNSLVISAAAFLGCLIFIYNPWTINKIHHHYWLVLSLASSYVLIAEIDNLIEHKDKFPYYKLFTIAFLVILAATQIQGLIIYAGVLILIYLIVFIISDKKCFLNKLLNKRIILFIGLVLFINLFWILPQFITIFLGVSSPSSYGIVVENVDFLSQRSLLLNIIRAISGYAWGEPYEVSYTLNILGIDVWNIISFLPFLIALSSLIICYGKLRNNGGKNYFFYFCLLLIVSILISTGSYYPVFGEFYRSLFLNSPIGWVIRDPYKNVGLLIICVNLFFSTGGVLVIDKNMFGKKIKPFSIIFLAALPLIWGWPALTGDLNNHLNSSLYIYPTDLITVINYLKNQNDINNYNILWYPCDTGYLIYRDLPTLSSNELNYISFMDAPSLNQYMEYALKDKNKEFIINILNKLSIKYVVLRHDLRESSQKERLLQNIQSFEELFSSQKIFQAGNYTVYKMTVSNQIVSAESAISYSSTGDAKKIFKLYNTIFIPLFTDITILSTNNVQLPINPTFIIPRSIHHNPSYRWSAGSINGGWLYNFLQYLDNYKIQNWETDYDIGLVFTWGVSKIGEGAIPVADDIIDYWFFESNGDLVEWKNYTKENTFGSVYSISLEEGALKAELWNSTWGWKTINSPLIPVEYRNWYRWIFQIKGENAHGVHVKIFEYDEDKKFLASSYVKTVGSGSFDWQTITVDFTPKNINTRFIQLQIWHGHETTQPLPNKIWLDNVKIYDMARFVEPITLEIPFKLDKSYDYVFLIRVFKNQAGGEINVQLDNINYFINTSDQLNKFIWEEIGTLHLSEGEHKIVLTNIRGFNAVNIFAFIPLNEYQEAQVKLEQFLQDKKILYILEAESDMYHENTMISNKYENASNSQVLELTSTSQVWGEIQILKPGNYTIAIRGNGNFTLTIDQSEFNIYTSSLNWSYINLNLDKGIHHIQVTNSLHEGVSDLDVIWVYSIVNLSETVEDILNHGKTSAEIISYQKIELTKYVIKINTEQPFMLSFAKLYSPLWTCYINGEKVNGIKLYGAISGFWINRTGTLEVTIEFEAVEWFNIGVAISVIAGIASIAIITYSFVKKEFLQKKRLKN</sequence>
<feature type="transmembrane region" description="Helical" evidence="1">
    <location>
        <begin position="170"/>
        <end position="186"/>
    </location>
</feature>
<evidence type="ECO:0000256" key="1">
    <source>
        <dbReference type="SAM" id="Phobius"/>
    </source>
</evidence>
<name>A0AAF0D2J4_ODILC</name>
<dbReference type="InterPro" id="IPR008979">
    <property type="entry name" value="Galactose-bd-like_sf"/>
</dbReference>
<feature type="transmembrane region" description="Helical" evidence="1">
    <location>
        <begin position="115"/>
        <end position="135"/>
    </location>
</feature>
<feature type="transmembrane region" description="Helical" evidence="1">
    <location>
        <begin position="333"/>
        <end position="354"/>
    </location>
</feature>
<feature type="transmembrane region" description="Helical" evidence="1">
    <location>
        <begin position="70"/>
        <end position="103"/>
    </location>
</feature>
<reference evidence="2" key="1">
    <citation type="journal article" date="2017" name="Nature">
        <title>Asgard archaea illuminate the origin of eukaryotic cellular complexity.</title>
        <authorList>
            <person name="Zaremba-Niedzwiedzka K."/>
            <person name="Caceres E.F."/>
            <person name="Saw J.H."/>
            <person name="Backstrom D."/>
            <person name="Juzokaite L."/>
            <person name="Vancaester E."/>
            <person name="Seitz K.W."/>
            <person name="Anantharaman K."/>
            <person name="Starnawski P."/>
            <person name="Kjeldsen K.U."/>
            <person name="Scott M.B."/>
            <person name="Nunoura T."/>
            <person name="Banfield J.F."/>
            <person name="Schramm A."/>
            <person name="Baker B.J."/>
            <person name="Spang A."/>
            <person name="Ettema T.J.G."/>
        </authorList>
    </citation>
    <scope>NUCLEOTIDE SEQUENCE</scope>
    <source>
        <strain evidence="2">LCB_4</strain>
    </source>
</reference>
<dbReference type="EMBL" id="CP091871">
    <property type="protein sequence ID" value="WEU40528.1"/>
    <property type="molecule type" value="Genomic_DNA"/>
</dbReference>
<feature type="transmembrane region" description="Helical" evidence="1">
    <location>
        <begin position="1159"/>
        <end position="1183"/>
    </location>
</feature>
<keyword evidence="1" id="KW-1133">Transmembrane helix</keyword>
<dbReference type="KEGG" id="oyw:OdinLCB4_000955"/>
<feature type="transmembrane region" description="Helical" evidence="1">
    <location>
        <begin position="7"/>
        <end position="26"/>
    </location>
</feature>
<evidence type="ECO:0000313" key="2">
    <source>
        <dbReference type="EMBL" id="WEU40528.1"/>
    </source>
</evidence>
<keyword evidence="1" id="KW-0812">Transmembrane</keyword>
<accession>A0AAF0D2J4</accession>
<evidence type="ECO:0000313" key="3">
    <source>
        <dbReference type="Proteomes" id="UP000186851"/>
    </source>
</evidence>
<organism evidence="2 3">
    <name type="scientific">Odinarchaeota yellowstonii (strain LCB_4)</name>
    <dbReference type="NCBI Taxonomy" id="1841599"/>
    <lineage>
        <taxon>Archaea</taxon>
        <taxon>Promethearchaeati</taxon>
        <taxon>Candidatus Odinarchaeota</taxon>
        <taxon>Candidatus Odinarchaeia</taxon>
        <taxon>Candidatus Odinarchaeales</taxon>
        <taxon>Candidatus Odinarchaeaceae</taxon>
        <taxon>Candidatus Odinarchaeum</taxon>
    </lineage>
</organism>
<protein>
    <submittedName>
        <fullName evidence="2">Uncharacterized protein</fullName>
    </submittedName>
</protein>
<dbReference type="SUPFAM" id="SSF49785">
    <property type="entry name" value="Galactose-binding domain-like"/>
    <property type="match status" value="1"/>
</dbReference>